<protein>
    <submittedName>
        <fullName evidence="3">Uncharacterized protein</fullName>
    </submittedName>
</protein>
<feature type="compositionally biased region" description="Basic residues" evidence="1">
    <location>
        <begin position="177"/>
        <end position="187"/>
    </location>
</feature>
<feature type="compositionally biased region" description="Basic and acidic residues" evidence="1">
    <location>
        <begin position="188"/>
        <end position="199"/>
    </location>
</feature>
<evidence type="ECO:0000313" key="4">
    <source>
        <dbReference type="Proteomes" id="UP000053477"/>
    </source>
</evidence>
<organism evidence="3 4">
    <name type="scientific">Schizopora paradoxa</name>
    <dbReference type="NCBI Taxonomy" id="27342"/>
    <lineage>
        <taxon>Eukaryota</taxon>
        <taxon>Fungi</taxon>
        <taxon>Dikarya</taxon>
        <taxon>Basidiomycota</taxon>
        <taxon>Agaricomycotina</taxon>
        <taxon>Agaricomycetes</taxon>
        <taxon>Hymenochaetales</taxon>
        <taxon>Schizoporaceae</taxon>
        <taxon>Schizopora</taxon>
    </lineage>
</organism>
<evidence type="ECO:0000256" key="1">
    <source>
        <dbReference type="SAM" id="MobiDB-lite"/>
    </source>
</evidence>
<feature type="region of interest" description="Disordered" evidence="1">
    <location>
        <begin position="300"/>
        <end position="329"/>
    </location>
</feature>
<dbReference type="AlphaFoldDB" id="A0A0H2RRW9"/>
<feature type="compositionally biased region" description="Low complexity" evidence="1">
    <location>
        <begin position="239"/>
        <end position="254"/>
    </location>
</feature>
<dbReference type="EMBL" id="KQ085941">
    <property type="protein sequence ID" value="KLO14589.1"/>
    <property type="molecule type" value="Genomic_DNA"/>
</dbReference>
<keyword evidence="2" id="KW-0812">Transmembrane</keyword>
<feature type="region of interest" description="Disordered" evidence="1">
    <location>
        <begin position="156"/>
        <end position="254"/>
    </location>
</feature>
<name>A0A0H2RRW9_9AGAM</name>
<keyword evidence="4" id="KW-1185">Reference proteome</keyword>
<feature type="region of interest" description="Disordered" evidence="1">
    <location>
        <begin position="1"/>
        <end position="31"/>
    </location>
</feature>
<gene>
    <name evidence="3" type="ORF">SCHPADRAFT_303803</name>
</gene>
<accession>A0A0H2RRW9</accession>
<feature type="compositionally biased region" description="Low complexity" evidence="1">
    <location>
        <begin position="18"/>
        <end position="31"/>
    </location>
</feature>
<keyword evidence="2" id="KW-0472">Membrane</keyword>
<dbReference type="InParanoid" id="A0A0H2RRW9"/>
<keyword evidence="2" id="KW-1133">Transmembrane helix</keyword>
<feature type="compositionally biased region" description="Basic residues" evidence="1">
    <location>
        <begin position="223"/>
        <end position="232"/>
    </location>
</feature>
<feature type="transmembrane region" description="Helical" evidence="2">
    <location>
        <begin position="36"/>
        <end position="57"/>
    </location>
</feature>
<sequence length="329" mass="35996">MNQSAVVPPVKTTANTTLASSPPQSSKKSSSLSSGLASGLVSAVVVFLLIFAALLLCRRRRLRSKGMVRIGSGNLENGSYGFDIDGPTPSFAKAIPDKPKPAPILPPLPSFRQSFAAGIRRQISSWYNSRHRDSSANYITAWNPRAAVHVVQLPPVSTSSSAHHSSGTHSRRDPERSRRRRHRKHKREREQREELRLQRVAEALQSRSAVAVPDESNATSSSSRRRRRRRRERERDANSSTSNSSSGRLSGRLRSFRNSRIVKAARNLHLAKPGSSTGGSTYAPTMSGLTSEISERPTMTLSPISEVPPPVPPMPQASSSRTLLIANQT</sequence>
<reference evidence="3 4" key="1">
    <citation type="submission" date="2015-04" db="EMBL/GenBank/DDBJ databases">
        <title>Complete genome sequence of Schizopora paradoxa KUC8140, a cosmopolitan wood degrader in East Asia.</title>
        <authorList>
            <consortium name="DOE Joint Genome Institute"/>
            <person name="Min B."/>
            <person name="Park H."/>
            <person name="Jang Y."/>
            <person name="Kim J.-J."/>
            <person name="Kim K.H."/>
            <person name="Pangilinan J."/>
            <person name="Lipzen A."/>
            <person name="Riley R."/>
            <person name="Grigoriev I.V."/>
            <person name="Spatafora J.W."/>
            <person name="Choi I.-G."/>
        </authorList>
    </citation>
    <scope>NUCLEOTIDE SEQUENCE [LARGE SCALE GENOMIC DNA]</scope>
    <source>
        <strain evidence="3 4">KUC8140</strain>
    </source>
</reference>
<dbReference type="Proteomes" id="UP000053477">
    <property type="component" value="Unassembled WGS sequence"/>
</dbReference>
<feature type="compositionally biased region" description="Pro residues" evidence="1">
    <location>
        <begin position="306"/>
        <end position="315"/>
    </location>
</feature>
<feature type="compositionally biased region" description="Low complexity" evidence="1">
    <location>
        <begin position="157"/>
        <end position="168"/>
    </location>
</feature>
<evidence type="ECO:0000313" key="3">
    <source>
        <dbReference type="EMBL" id="KLO14589.1"/>
    </source>
</evidence>
<proteinExistence type="predicted"/>
<evidence type="ECO:0000256" key="2">
    <source>
        <dbReference type="SAM" id="Phobius"/>
    </source>
</evidence>